<dbReference type="Pfam" id="PF01755">
    <property type="entry name" value="Glyco_transf_25"/>
    <property type="match status" value="1"/>
</dbReference>
<feature type="domain" description="Glycosyl transferase family 25" evidence="1">
    <location>
        <begin position="4"/>
        <end position="124"/>
    </location>
</feature>
<dbReference type="Proteomes" id="UP001064087">
    <property type="component" value="Chromosome"/>
</dbReference>
<organism evidence="2 3">
    <name type="scientific">Roseovarius pelagicus</name>
    <dbReference type="NCBI Taxonomy" id="2980108"/>
    <lineage>
        <taxon>Bacteria</taxon>
        <taxon>Pseudomonadati</taxon>
        <taxon>Pseudomonadota</taxon>
        <taxon>Alphaproteobacteria</taxon>
        <taxon>Rhodobacterales</taxon>
        <taxon>Roseobacteraceae</taxon>
        <taxon>Roseovarius</taxon>
    </lineage>
</organism>
<protein>
    <submittedName>
        <fullName evidence="2">Glycosyltransferase family 25 protein</fullName>
    </submittedName>
</protein>
<dbReference type="EMBL" id="CP106738">
    <property type="protein sequence ID" value="UXX82680.1"/>
    <property type="molecule type" value="Genomic_DNA"/>
</dbReference>
<gene>
    <name evidence="2" type="ORF">N7U68_16565</name>
</gene>
<evidence type="ECO:0000259" key="1">
    <source>
        <dbReference type="Pfam" id="PF01755"/>
    </source>
</evidence>
<evidence type="ECO:0000313" key="3">
    <source>
        <dbReference type="Proteomes" id="UP001064087"/>
    </source>
</evidence>
<accession>A0ABY6DAT8</accession>
<evidence type="ECO:0000313" key="2">
    <source>
        <dbReference type="EMBL" id="UXX82680.1"/>
    </source>
</evidence>
<sequence length="250" mass="27646">MAMRVYVLHLLRAEKRRQNARDLLRNCGVAGSIWPAVDGAAMSSTDLNQSYGADLCEPAYPFALRTGEIGCFLSHRQIWADMQDRSEDAALIIEDDAGLDLPLFQQAMALATEHVHDLGYIQLQTRAPRGPSRLIDKNGPCALVLPEVAGLRTTAQVVSRTAAAQLLARSDPFDRPVDTYVQSFWHTGLKPAMITPSGVLEIADQLDGSTIQSADKTLWEKARREVARARYRAAVRRISRKTPTPVSHDE</sequence>
<dbReference type="InterPro" id="IPR002654">
    <property type="entry name" value="Glyco_trans_25"/>
</dbReference>
<reference evidence="2" key="1">
    <citation type="submission" date="2022-10" db="EMBL/GenBank/DDBJ databases">
        <title>Roseovarius pelagicus sp. nov., isolated from Arctic seawater.</title>
        <authorList>
            <person name="Hong Y.W."/>
            <person name="Hwang C.Y."/>
        </authorList>
    </citation>
    <scope>NUCLEOTIDE SEQUENCE</scope>
    <source>
        <strain evidence="2">HL-MP18</strain>
    </source>
</reference>
<name>A0ABY6DAT8_9RHOB</name>
<proteinExistence type="predicted"/>
<keyword evidence="3" id="KW-1185">Reference proteome</keyword>
<dbReference type="CDD" id="cd06532">
    <property type="entry name" value="Glyco_transf_25"/>
    <property type="match status" value="1"/>
</dbReference>
<dbReference type="RefSeq" id="WP_263047520.1">
    <property type="nucleotide sequence ID" value="NZ_CP106738.1"/>
</dbReference>